<proteinExistence type="predicted"/>
<keyword evidence="3" id="KW-1185">Reference proteome</keyword>
<feature type="non-terminal residue" evidence="2">
    <location>
        <position position="1"/>
    </location>
</feature>
<feature type="non-terminal residue" evidence="2">
    <location>
        <position position="46"/>
    </location>
</feature>
<reference evidence="2 3" key="1">
    <citation type="submission" date="2023-09" db="EMBL/GenBank/DDBJ databases">
        <authorList>
            <person name="Wang M."/>
        </authorList>
    </citation>
    <scope>NUCLEOTIDE SEQUENCE [LARGE SCALE GENOMIC DNA]</scope>
    <source>
        <strain evidence="2">GT-2023</strain>
        <tissue evidence="2">Liver</tissue>
    </source>
</reference>
<evidence type="ECO:0000313" key="2">
    <source>
        <dbReference type="EMBL" id="KAL1256474.1"/>
    </source>
</evidence>
<dbReference type="EMBL" id="JAYMGO010000018">
    <property type="protein sequence ID" value="KAL1256474.1"/>
    <property type="molecule type" value="Genomic_DNA"/>
</dbReference>
<feature type="region of interest" description="Disordered" evidence="1">
    <location>
        <begin position="1"/>
        <end position="33"/>
    </location>
</feature>
<sequence length="46" mass="4995">ETLGLLRDETGDNGAMQRSQTGMWPCPLPLTNAAPESLRPVGLDWV</sequence>
<protein>
    <submittedName>
        <fullName evidence="2">Uncharacterized protein</fullName>
    </submittedName>
</protein>
<name>A0ABR3LUC2_9TELE</name>
<dbReference type="Proteomes" id="UP001558613">
    <property type="component" value="Unassembled WGS sequence"/>
</dbReference>
<feature type="compositionally biased region" description="Basic and acidic residues" evidence="1">
    <location>
        <begin position="1"/>
        <end position="10"/>
    </location>
</feature>
<organism evidence="2 3">
    <name type="scientific">Cirrhinus molitorella</name>
    <name type="common">mud carp</name>
    <dbReference type="NCBI Taxonomy" id="172907"/>
    <lineage>
        <taxon>Eukaryota</taxon>
        <taxon>Metazoa</taxon>
        <taxon>Chordata</taxon>
        <taxon>Craniata</taxon>
        <taxon>Vertebrata</taxon>
        <taxon>Euteleostomi</taxon>
        <taxon>Actinopterygii</taxon>
        <taxon>Neopterygii</taxon>
        <taxon>Teleostei</taxon>
        <taxon>Ostariophysi</taxon>
        <taxon>Cypriniformes</taxon>
        <taxon>Cyprinidae</taxon>
        <taxon>Labeoninae</taxon>
        <taxon>Labeonini</taxon>
        <taxon>Cirrhinus</taxon>
    </lineage>
</organism>
<gene>
    <name evidence="2" type="ORF">QQF64_012019</name>
</gene>
<evidence type="ECO:0000256" key="1">
    <source>
        <dbReference type="SAM" id="MobiDB-lite"/>
    </source>
</evidence>
<evidence type="ECO:0000313" key="3">
    <source>
        <dbReference type="Proteomes" id="UP001558613"/>
    </source>
</evidence>
<accession>A0ABR3LUC2</accession>
<comment type="caution">
    <text evidence="2">The sequence shown here is derived from an EMBL/GenBank/DDBJ whole genome shotgun (WGS) entry which is preliminary data.</text>
</comment>